<reference evidence="1" key="1">
    <citation type="journal article" date="2014" name="Int. J. Syst. Evol. Microbiol.">
        <title>Complete genome sequence of Corynebacterium casei LMG S-19264T (=DSM 44701T), isolated from a smear-ripened cheese.</title>
        <authorList>
            <consortium name="US DOE Joint Genome Institute (JGI-PGF)"/>
            <person name="Walter F."/>
            <person name="Albersmeier A."/>
            <person name="Kalinowski J."/>
            <person name="Ruckert C."/>
        </authorList>
    </citation>
    <scope>NUCLEOTIDE SEQUENCE</scope>
    <source>
        <strain evidence="1">VKM B-2748</strain>
    </source>
</reference>
<dbReference type="AlphaFoldDB" id="A0A9W6JRK4"/>
<sequence length="85" mass="8890">MFYVLRSSDTNRDQNIALDPALAAKVAGEEAIGFEAGADDIDFVDDALLNTAPHNAIERQLLTGDVVGLALMSGAIIWSAMGAIA</sequence>
<comment type="caution">
    <text evidence="1">The sequence shown here is derived from an EMBL/GenBank/DDBJ whole genome shotgun (WGS) entry which is preliminary data.</text>
</comment>
<name>A0A9W6JRK4_9HYPH</name>
<keyword evidence="2" id="KW-1185">Reference proteome</keyword>
<dbReference type="RefSeq" id="WP_271201529.1">
    <property type="nucleotide sequence ID" value="NZ_BSFL01000003.1"/>
</dbReference>
<accession>A0A9W6JRK4</accession>
<evidence type="ECO:0000313" key="2">
    <source>
        <dbReference type="Proteomes" id="UP001143309"/>
    </source>
</evidence>
<dbReference type="EMBL" id="BSFL01000003">
    <property type="protein sequence ID" value="GLK81059.1"/>
    <property type="molecule type" value="Genomic_DNA"/>
</dbReference>
<gene>
    <name evidence="1" type="ORF">GCM10008174_28000</name>
</gene>
<protein>
    <submittedName>
        <fullName evidence="1">Uncharacterized protein</fullName>
    </submittedName>
</protein>
<organism evidence="1 2">
    <name type="scientific">Methylopila turkensis</name>
    <dbReference type="NCBI Taxonomy" id="1437816"/>
    <lineage>
        <taxon>Bacteria</taxon>
        <taxon>Pseudomonadati</taxon>
        <taxon>Pseudomonadota</taxon>
        <taxon>Alphaproteobacteria</taxon>
        <taxon>Hyphomicrobiales</taxon>
        <taxon>Methylopilaceae</taxon>
        <taxon>Methylopila</taxon>
    </lineage>
</organism>
<reference evidence="1" key="2">
    <citation type="submission" date="2023-01" db="EMBL/GenBank/DDBJ databases">
        <authorList>
            <person name="Sun Q."/>
            <person name="Evtushenko L."/>
        </authorList>
    </citation>
    <scope>NUCLEOTIDE SEQUENCE</scope>
    <source>
        <strain evidence="1">VKM B-2748</strain>
    </source>
</reference>
<proteinExistence type="predicted"/>
<evidence type="ECO:0000313" key="1">
    <source>
        <dbReference type="EMBL" id="GLK81059.1"/>
    </source>
</evidence>
<dbReference type="Proteomes" id="UP001143309">
    <property type="component" value="Unassembled WGS sequence"/>
</dbReference>